<feature type="compositionally biased region" description="Low complexity" evidence="3">
    <location>
        <begin position="1440"/>
        <end position="1459"/>
    </location>
</feature>
<feature type="compositionally biased region" description="Low complexity" evidence="3">
    <location>
        <begin position="476"/>
        <end position="489"/>
    </location>
</feature>
<feature type="region of interest" description="Disordered" evidence="3">
    <location>
        <begin position="463"/>
        <end position="489"/>
    </location>
</feature>
<keyword evidence="2" id="KW-0378">Hydrolase</keyword>
<dbReference type="InterPro" id="IPR039537">
    <property type="entry name" value="Retrotran_Ty1/copia-like"/>
</dbReference>
<feature type="region of interest" description="Disordered" evidence="3">
    <location>
        <begin position="1583"/>
        <end position="1616"/>
    </location>
</feature>
<feature type="compositionally biased region" description="Basic and acidic residues" evidence="3">
    <location>
        <begin position="782"/>
        <end position="800"/>
    </location>
</feature>
<feature type="compositionally biased region" description="Polar residues" evidence="3">
    <location>
        <begin position="849"/>
        <end position="892"/>
    </location>
</feature>
<dbReference type="GO" id="GO:0016787">
    <property type="term" value="F:hydrolase activity"/>
    <property type="evidence" value="ECO:0007669"/>
    <property type="project" value="UniProtKB-KW"/>
</dbReference>
<feature type="region of interest" description="Disordered" evidence="3">
    <location>
        <begin position="341"/>
        <end position="396"/>
    </location>
</feature>
<dbReference type="Pfam" id="PF25597">
    <property type="entry name" value="SH3_retrovirus"/>
    <property type="match status" value="1"/>
</dbReference>
<reference evidence="6" key="1">
    <citation type="journal article" date="2019" name="Sci. Rep.">
        <title>Draft genome of Tanacetum cinerariifolium, the natural source of mosquito coil.</title>
        <authorList>
            <person name="Yamashiro T."/>
            <person name="Shiraishi A."/>
            <person name="Satake H."/>
            <person name="Nakayama K."/>
        </authorList>
    </citation>
    <scope>NUCLEOTIDE SEQUENCE</scope>
</reference>
<feature type="domain" description="Retroviral polymerase SH3-like" evidence="5">
    <location>
        <begin position="698"/>
        <end position="744"/>
    </location>
</feature>
<feature type="region of interest" description="Disordered" evidence="3">
    <location>
        <begin position="1399"/>
        <end position="1466"/>
    </location>
</feature>
<dbReference type="GO" id="GO:0046872">
    <property type="term" value="F:metal ion binding"/>
    <property type="evidence" value="ECO:0007669"/>
    <property type="project" value="UniProtKB-KW"/>
</dbReference>
<keyword evidence="1" id="KW-0479">Metal-binding</keyword>
<feature type="compositionally biased region" description="Polar residues" evidence="3">
    <location>
        <begin position="384"/>
        <end position="393"/>
    </location>
</feature>
<dbReference type="InterPro" id="IPR013103">
    <property type="entry name" value="RVT_2"/>
</dbReference>
<dbReference type="EMBL" id="BKCJ010002568">
    <property type="protein sequence ID" value="GEU49468.1"/>
    <property type="molecule type" value="Genomic_DNA"/>
</dbReference>
<evidence type="ECO:0000313" key="6">
    <source>
        <dbReference type="EMBL" id="GEU49468.1"/>
    </source>
</evidence>
<name>A0A6L2KJ11_TANCI</name>
<feature type="compositionally biased region" description="Polar residues" evidence="3">
    <location>
        <begin position="803"/>
        <end position="814"/>
    </location>
</feature>
<feature type="compositionally biased region" description="Polar residues" evidence="3">
    <location>
        <begin position="349"/>
        <end position="361"/>
    </location>
</feature>
<sequence>MDSQSTPVVSAVKLPILNPNEFDLWKMRIEQYFLMIDYSLWEVIINEDSPVPTAVIDGVVKPATLLSVDQKLAKINELKARGTLLMALPDKHQLKFNSHKDAKTLMEAIEKRFRGNTETKKVQKTLLKQQFENFTGSSSEDLDQIHDSQSTSPQLDNEDLKQIDVDNLEEMDLRWQMAMLTMRAKRFLQKTGRNLEEELAQFALMAISSSCSAFDNEVQSCFKACSKAYDQLHSQYDKLNNEFQKSRIDVLAYQAESDSESLSQSSLSDRIQLSGEYHVVPPPITRNFMPPKPDLVFHTAPIAVETVHLAFNVQLSPAKPAQDISHTTRPMAPIIEDWVSDSEDKSEPNDPQSAPSFVQTSKHVKTSRHSSQSVKAPILVDTPKPTSLKTNGSSKRKNRKTCFVCRGVDHLIKDCNFYAKLKTQPIPRSYVHRGYDKQPVSTVVLNIMVSRPRHVYSLNTRSNSTIRRHRTRSHSSKTSNSSPKFTTAKASVVSAVKGKKGKYGNPQYALKDKGVVDSRCSRHITGNMSYLSDFQELNGGYVAFGGNPKGGKISGKRKIKTDFKLPDENQVMLRVPRENNMYNVNFKDIVPSGDLTCLFAKAIIDEYNLWHRRLGHQNGIAERKNKTLIEAARTMLADSLLPIPFWAKAVNTACYVQNRVLVTKPQNKTPYELLHGRTPSIGFMRPFGCLVTILNTLNPLGKFEGKVDEGFLVGYSVNSKAFRVFNSRTHIIQETLHVNFLENKPNIAGFQEEFDAEKAGEKATQQYMLFPVWPISSSNPQNKERDAAFDGKEHDAEKPESAVNLSPSTSTQSGRQDDMTKKKDKGKSHVEYFTGNRDLYADTEDYSEDSSNNVSATSPIVPTDGQNYSNNTNPINAAGPSNNNTSLTHGKSSLQDASQMIEREDITYSDHENVGGEADFNNLETSITVSPIPITRTNKDHPVAQIISDRSSTTQTRSMTRVIRDQGGISQILNKDFHTLRAYSVQNAKKFGSWLICHMVKEQLVPKRVYRNKKDERGIVVRNKARLVAQGHTQEEGINYEEVFAPLARIEAIRLFLAYASFMGFMVYQMDVKSAFLYGTIEEEVYVFQPPGFEDPDHPDKVYKVVNALYGLHQAPRAWYETLANYLIENGFHKGQIDQTLFIKKQKGDILLVQVKQKEDVIFINQDKYVAEILKKFRLTEGKSASTPIDTEKPLLKDPDGEDVDVHIYRSMIGFLMYLTSSRLDIMFAQTVVATSSTEAEYAASASCYAQVLWIQNQMLDYGIGITTIGINVFAVGNELVLLDQKFLLSVKQSNDVTTLQALVDKKKVVVTEASIRDALHLDVAEGSMSAKCTSWNEFSSAMASAVICLSTGDLSTHSTKYLSPALTQKVFANMRRVGKGCSGVETPLFKGMLVAREPKEQGDAEEHGNDDNAAKEPVTAVDDQSIQSPTPLTPPPQQPQDIPSTSQAQSRPPQQQSPTLAQPHDADFPMSLLQEALDACAALARREETEEVRDIADDAQVEGRQVDIYHIDMDHATKVLSMQEDEPEIHEVVEVVTTAKLITEVVAVVISAAAVVPTTAPVKVVVPSSRRIRGVVIRDLEEESSANTPTETKSKDKGKGIMVEEPKPRKKKQQVELDEAYARKLQEELNQDIDREVVMDHVKQKAKENPYVQRYQVMKKRPQTEAQARRNMMVYLKNTVGFRLDYFKEMSYDDICPIFEAKFNANLEFLLKSKEQMTEEESRAIAIINETPA</sequence>
<protein>
    <submittedName>
        <fullName evidence="6">Uncharacterized protein</fullName>
    </submittedName>
</protein>
<dbReference type="Pfam" id="PF07727">
    <property type="entry name" value="RVT_2"/>
    <property type="match status" value="1"/>
</dbReference>
<comment type="caution">
    <text evidence="6">The sequence shown here is derived from an EMBL/GenBank/DDBJ whole genome shotgun (WGS) entry which is preliminary data.</text>
</comment>
<dbReference type="SUPFAM" id="SSF53098">
    <property type="entry name" value="Ribonuclease H-like"/>
    <property type="match status" value="1"/>
</dbReference>
<dbReference type="InterPro" id="IPR057670">
    <property type="entry name" value="SH3_retrovirus"/>
</dbReference>
<feature type="domain" description="Reverse transcriptase Ty1/copia-type" evidence="4">
    <location>
        <begin position="1007"/>
        <end position="1153"/>
    </location>
</feature>
<dbReference type="GO" id="GO:0003676">
    <property type="term" value="F:nucleic acid binding"/>
    <property type="evidence" value="ECO:0007669"/>
    <property type="project" value="InterPro"/>
</dbReference>
<accession>A0A6L2KJ11</accession>
<gene>
    <name evidence="6" type="ORF">Tci_021446</name>
</gene>
<dbReference type="InterPro" id="IPR012337">
    <property type="entry name" value="RNaseH-like_sf"/>
</dbReference>
<dbReference type="InterPro" id="IPR036397">
    <property type="entry name" value="RNaseH_sf"/>
</dbReference>
<evidence type="ECO:0000256" key="2">
    <source>
        <dbReference type="ARBA" id="ARBA00022801"/>
    </source>
</evidence>
<dbReference type="PANTHER" id="PTHR42648:SF32">
    <property type="entry name" value="RIBONUCLEASE H-LIKE DOMAIN, GAG-PRE-INTEGRASE DOMAIN PROTEIN-RELATED"/>
    <property type="match status" value="1"/>
</dbReference>
<dbReference type="PANTHER" id="PTHR42648">
    <property type="entry name" value="TRANSPOSASE, PUTATIVE-RELATED"/>
    <property type="match status" value="1"/>
</dbReference>
<feature type="region of interest" description="Disordered" evidence="3">
    <location>
        <begin position="137"/>
        <end position="157"/>
    </location>
</feature>
<evidence type="ECO:0000259" key="4">
    <source>
        <dbReference type="Pfam" id="PF07727"/>
    </source>
</evidence>
<feature type="region of interest" description="Disordered" evidence="3">
    <location>
        <begin position="843"/>
        <end position="892"/>
    </location>
</feature>
<evidence type="ECO:0000256" key="1">
    <source>
        <dbReference type="ARBA" id="ARBA00022723"/>
    </source>
</evidence>
<feature type="compositionally biased region" description="Basic and acidic residues" evidence="3">
    <location>
        <begin position="1399"/>
        <end position="1415"/>
    </location>
</feature>
<evidence type="ECO:0000259" key="5">
    <source>
        <dbReference type="Pfam" id="PF25597"/>
    </source>
</evidence>
<organism evidence="6">
    <name type="scientific">Tanacetum cinerariifolium</name>
    <name type="common">Dalmatian daisy</name>
    <name type="synonym">Chrysanthemum cinerariifolium</name>
    <dbReference type="NCBI Taxonomy" id="118510"/>
    <lineage>
        <taxon>Eukaryota</taxon>
        <taxon>Viridiplantae</taxon>
        <taxon>Streptophyta</taxon>
        <taxon>Embryophyta</taxon>
        <taxon>Tracheophyta</taxon>
        <taxon>Spermatophyta</taxon>
        <taxon>Magnoliopsida</taxon>
        <taxon>eudicotyledons</taxon>
        <taxon>Gunneridae</taxon>
        <taxon>Pentapetalae</taxon>
        <taxon>asterids</taxon>
        <taxon>campanulids</taxon>
        <taxon>Asterales</taxon>
        <taxon>Asteraceae</taxon>
        <taxon>Asteroideae</taxon>
        <taxon>Anthemideae</taxon>
        <taxon>Anthemidinae</taxon>
        <taxon>Tanacetum</taxon>
    </lineage>
</organism>
<proteinExistence type="predicted"/>
<feature type="compositionally biased region" description="Basic residues" evidence="3">
    <location>
        <begin position="466"/>
        <end position="475"/>
    </location>
</feature>
<evidence type="ECO:0000256" key="3">
    <source>
        <dbReference type="SAM" id="MobiDB-lite"/>
    </source>
</evidence>
<feature type="region of interest" description="Disordered" evidence="3">
    <location>
        <begin position="774"/>
        <end position="830"/>
    </location>
</feature>
<dbReference type="Gene3D" id="3.30.420.10">
    <property type="entry name" value="Ribonuclease H-like superfamily/Ribonuclease H"/>
    <property type="match status" value="1"/>
</dbReference>
<feature type="compositionally biased region" description="Basic and acidic residues" evidence="3">
    <location>
        <begin position="1593"/>
        <end position="1608"/>
    </location>
</feature>